<feature type="compositionally biased region" description="Basic and acidic residues" evidence="1">
    <location>
        <begin position="447"/>
        <end position="459"/>
    </location>
</feature>
<organism evidence="7 9">
    <name type="scientific">Pyrenophora tritici-repentis</name>
    <dbReference type="NCBI Taxonomy" id="45151"/>
    <lineage>
        <taxon>Eukaryota</taxon>
        <taxon>Fungi</taxon>
        <taxon>Dikarya</taxon>
        <taxon>Ascomycota</taxon>
        <taxon>Pezizomycotina</taxon>
        <taxon>Dothideomycetes</taxon>
        <taxon>Pleosporomycetidae</taxon>
        <taxon>Pleosporales</taxon>
        <taxon>Pleosporineae</taxon>
        <taxon>Pleosporaceae</taxon>
        <taxon>Pyrenophora</taxon>
    </lineage>
</organism>
<evidence type="ECO:0000313" key="7">
    <source>
        <dbReference type="EMBL" id="KAI1514792.1"/>
    </source>
</evidence>
<evidence type="ECO:0000256" key="2">
    <source>
        <dbReference type="SAM" id="Phobius"/>
    </source>
</evidence>
<keyword evidence="2" id="KW-1133">Transmembrane helix</keyword>
<dbReference type="Pfam" id="PF14295">
    <property type="entry name" value="PAN_4"/>
    <property type="match status" value="1"/>
</dbReference>
<feature type="signal peptide" evidence="3">
    <location>
        <begin position="1"/>
        <end position="20"/>
    </location>
</feature>
<keyword evidence="3" id="KW-0732">Signal</keyword>
<feature type="region of interest" description="Disordered" evidence="1">
    <location>
        <begin position="447"/>
        <end position="484"/>
    </location>
</feature>
<feature type="domain" description="Apple" evidence="4">
    <location>
        <begin position="293"/>
        <end position="348"/>
    </location>
</feature>
<reference evidence="7" key="3">
    <citation type="journal article" date="2022" name="bioRxiv">
        <title>A global pangenome for the wheat fungal pathogen Pyrenophora tritici-repentis and prediction of effector protein structural homology.</title>
        <authorList>
            <person name="Moolhuijzen P."/>
            <person name="See P.T."/>
            <person name="Shi G."/>
            <person name="Powell H.R."/>
            <person name="Cockram J."/>
            <person name="Jorgensen L.N."/>
            <person name="Benslimane H."/>
            <person name="Strelkov S.E."/>
            <person name="Turner J."/>
            <person name="Liu Z."/>
            <person name="Moffat C.S."/>
        </authorList>
    </citation>
    <scope>NUCLEOTIDE SEQUENCE</scope>
    <source>
        <strain evidence="7">86-124</strain>
    </source>
</reference>
<gene>
    <name evidence="7" type="ORF">Ptr86124_006115</name>
    <name evidence="6" type="ORF">PtrM4_071030</name>
</gene>
<protein>
    <submittedName>
        <fullName evidence="7">PAN-1 domain containing protein</fullName>
    </submittedName>
</protein>
<dbReference type="Proteomes" id="UP000249757">
    <property type="component" value="Unassembled WGS sequence"/>
</dbReference>
<evidence type="ECO:0000256" key="1">
    <source>
        <dbReference type="SAM" id="MobiDB-lite"/>
    </source>
</evidence>
<dbReference type="EMBL" id="NQIK02000002">
    <property type="protein sequence ID" value="KAF7575479.1"/>
    <property type="molecule type" value="Genomic_DNA"/>
</dbReference>
<accession>A0A2W1HFA3</accession>
<proteinExistence type="predicted"/>
<dbReference type="EMBL" id="NRDI02000007">
    <property type="protein sequence ID" value="KAI1514792.1"/>
    <property type="molecule type" value="Genomic_DNA"/>
</dbReference>
<dbReference type="OMA" id="TTHCGKV"/>
<reference evidence="7" key="2">
    <citation type="submission" date="2021-05" db="EMBL/GenBank/DDBJ databases">
        <authorList>
            <person name="Moolhuijzen P.M."/>
            <person name="Moffat C.S."/>
        </authorList>
    </citation>
    <scope>NUCLEOTIDE SEQUENCE</scope>
    <source>
        <strain evidence="7">86-124</strain>
    </source>
</reference>
<feature type="compositionally biased region" description="Basic and acidic residues" evidence="1">
    <location>
        <begin position="475"/>
        <end position="484"/>
    </location>
</feature>
<dbReference type="AlphaFoldDB" id="A0A2W1HFA3"/>
<comment type="caution">
    <text evidence="7">The sequence shown here is derived from an EMBL/GenBank/DDBJ whole genome shotgun (WGS) entry which is preliminary data.</text>
</comment>
<evidence type="ECO:0000313" key="8">
    <source>
        <dbReference type="Proteomes" id="UP000245464"/>
    </source>
</evidence>
<dbReference type="Proteomes" id="UP000245464">
    <property type="component" value="Chromosome 2"/>
</dbReference>
<keyword evidence="2" id="KW-0812">Transmembrane</keyword>
<evidence type="ECO:0000256" key="3">
    <source>
        <dbReference type="SAM" id="SignalP"/>
    </source>
</evidence>
<keyword evidence="9" id="KW-1185">Reference proteome</keyword>
<evidence type="ECO:0000259" key="4">
    <source>
        <dbReference type="Pfam" id="PF00024"/>
    </source>
</evidence>
<evidence type="ECO:0000259" key="5">
    <source>
        <dbReference type="Pfam" id="PF14295"/>
    </source>
</evidence>
<dbReference type="OrthoDB" id="3943216at2759"/>
<dbReference type="Pfam" id="PF00024">
    <property type="entry name" value="PAN_1"/>
    <property type="match status" value="1"/>
</dbReference>
<feature type="chain" id="PRO_5042701299" evidence="3">
    <location>
        <begin position="21"/>
        <end position="484"/>
    </location>
</feature>
<feature type="domain" description="Apple" evidence="5">
    <location>
        <begin position="195"/>
        <end position="231"/>
    </location>
</feature>
<evidence type="ECO:0000313" key="6">
    <source>
        <dbReference type="EMBL" id="KAF7575479.1"/>
    </source>
</evidence>
<dbReference type="CDD" id="cd12087">
    <property type="entry name" value="TM_EGFR-like"/>
    <property type="match status" value="1"/>
</dbReference>
<evidence type="ECO:0000313" key="9">
    <source>
        <dbReference type="Proteomes" id="UP000249757"/>
    </source>
</evidence>
<sequence length="484" mass="52116">MLRLSRQSLLALICANAALATPTSFSDRILSRDLEVRQDNATKCPVTYTSRNGLNFTSYCEQNNPFNDAIIENGFGKSFQTNTYPECMEHCSRYWGNGEGCFGVVWVESAGACWIRNSNVSTASLVPLAGHYSALVDRKDMKGYDTACPNTDLSINTLPGVSGMQYTTHCGKVIGGNDLCFSGYPCLPSPYSGFYHAATLEDCMAICVDQHPLCRSVSWNPGLEIGFANCWPKTGTDAGFGDPVKNTGVFHSAEITQFDQVDTKCPLRPSYTTEYSRDENQSGVMFDIHCGQLNQGTNITSLHVQNITACMEACASSDKACRAILFDSTLQGGYKNCYLQNTTSIITNQSFSTYAVIHNIDVPSSAPTPAPSANDDTSLSSKAWIAGPAVGGVVALAAIGFAIFWWRRRKSAKSAGADKDGHAMGNAGYGPAPAYSPAEIDTRHSYYDAHAAAEVDGHGTSEMPDSTKYAHNHGPKSEAQELAA</sequence>
<reference evidence="6 8" key="1">
    <citation type="journal article" date="2018" name="BMC Genomics">
        <title>Comparative genomics of the wheat fungal pathogen Pyrenophora tritici-repentis reveals chromosomal variations and genome plasticity.</title>
        <authorList>
            <person name="Moolhuijzen P."/>
            <person name="See P.T."/>
            <person name="Hane J.K."/>
            <person name="Shi G."/>
            <person name="Liu Z."/>
            <person name="Oliver R.P."/>
            <person name="Moffat C.S."/>
        </authorList>
    </citation>
    <scope>NUCLEOTIDE SEQUENCE [LARGE SCALE GENOMIC DNA]</scope>
    <source>
        <strain evidence="6">M4</strain>
    </source>
</reference>
<dbReference type="InterPro" id="IPR003609">
    <property type="entry name" value="Pan_app"/>
</dbReference>
<reference evidence="9" key="4">
    <citation type="journal article" date="2022" name="Microb. Genom.">
        <title>A global pangenome for the wheat fungal pathogen Pyrenophora tritici-repentis and prediction of effector protein structural homology.</title>
        <authorList>
            <person name="Moolhuijzen P.M."/>
            <person name="See P.T."/>
            <person name="Shi G."/>
            <person name="Powell H.R."/>
            <person name="Cockram J."/>
            <person name="Jorgensen L.N."/>
            <person name="Benslimane H."/>
            <person name="Strelkov S.E."/>
            <person name="Turner J."/>
            <person name="Liu Z."/>
            <person name="Moffat C.S."/>
        </authorList>
    </citation>
    <scope>NUCLEOTIDE SEQUENCE [LARGE SCALE GENOMIC DNA]</scope>
</reference>
<keyword evidence="2" id="KW-0472">Membrane</keyword>
<name>A0A2W1HFA3_9PLEO</name>
<feature type="transmembrane region" description="Helical" evidence="2">
    <location>
        <begin position="383"/>
        <end position="406"/>
    </location>
</feature>